<gene>
    <name evidence="7" type="ORF">CDAUBV1_LOCUS15041</name>
</gene>
<accession>A0AAV2TV57</accession>
<evidence type="ECO:0000256" key="6">
    <source>
        <dbReference type="SAM" id="MobiDB-lite"/>
    </source>
</evidence>
<dbReference type="GO" id="GO:0005634">
    <property type="term" value="C:nucleus"/>
    <property type="evidence" value="ECO:0007669"/>
    <property type="project" value="UniProtKB-SubCell"/>
</dbReference>
<dbReference type="EMBL" id="CAXLJL010000667">
    <property type="protein sequence ID" value="CAL5139841.1"/>
    <property type="molecule type" value="Genomic_DNA"/>
</dbReference>
<evidence type="ECO:0000313" key="7">
    <source>
        <dbReference type="EMBL" id="CAL5139841.1"/>
    </source>
</evidence>
<sequence length="278" mass="32238">MTYRTQLAEVDLGNLLFEDKAPLDFDSKGEVTDKVLYDIGLECTAHFFKLLWELPTETVDSVTVSLLPKPTFRLPREKKIPSRRDFTRWERFAQLKGIHNKKKSRKVWDETTKSWRPRWGKDRINDLKDNWVLEVPDNADPYEDQFAKMAKAKKERRAKNEFQRLRNIARSVKPGQAPPIGVLSESQGSKNELTRALSIAKKSDASMGRFSAPLDERKISKKLEQKVKPRLKLSEVVRERMDKATKRKSEKPKPKSKLKPKLHKKLAKKMKSKGQSGK</sequence>
<feature type="compositionally biased region" description="Basic and acidic residues" evidence="6">
    <location>
        <begin position="221"/>
        <end position="244"/>
    </location>
</feature>
<evidence type="ECO:0000256" key="3">
    <source>
        <dbReference type="ARBA" id="ARBA00022517"/>
    </source>
</evidence>
<organism evidence="7 8">
    <name type="scientific">Calicophoron daubneyi</name>
    <name type="common">Rumen fluke</name>
    <name type="synonym">Paramphistomum daubneyi</name>
    <dbReference type="NCBI Taxonomy" id="300641"/>
    <lineage>
        <taxon>Eukaryota</taxon>
        <taxon>Metazoa</taxon>
        <taxon>Spiralia</taxon>
        <taxon>Lophotrochozoa</taxon>
        <taxon>Platyhelminthes</taxon>
        <taxon>Trematoda</taxon>
        <taxon>Digenea</taxon>
        <taxon>Plagiorchiida</taxon>
        <taxon>Pronocephalata</taxon>
        <taxon>Paramphistomoidea</taxon>
        <taxon>Paramphistomidae</taxon>
        <taxon>Calicophoron</taxon>
    </lineage>
</organism>
<dbReference type="Proteomes" id="UP001497525">
    <property type="component" value="Unassembled WGS sequence"/>
</dbReference>
<evidence type="ECO:0000256" key="4">
    <source>
        <dbReference type="ARBA" id="ARBA00023242"/>
    </source>
</evidence>
<comment type="similarity">
    <text evidence="2 5">Belongs to the RRS1 family.</text>
</comment>
<keyword evidence="3 5" id="KW-0690">Ribosome biogenesis</keyword>
<evidence type="ECO:0000256" key="5">
    <source>
        <dbReference type="RuleBase" id="RU364132"/>
    </source>
</evidence>
<keyword evidence="4 5" id="KW-0539">Nucleus</keyword>
<proteinExistence type="inferred from homology"/>
<comment type="subcellular location">
    <subcellularLocation>
        <location evidence="1 5">Nucleus</location>
    </subcellularLocation>
</comment>
<dbReference type="Pfam" id="PF04939">
    <property type="entry name" value="RRS1"/>
    <property type="match status" value="1"/>
</dbReference>
<evidence type="ECO:0000313" key="8">
    <source>
        <dbReference type="Proteomes" id="UP001497525"/>
    </source>
</evidence>
<comment type="function">
    <text evidence="5">Involved in ribosomal large subunit assembly.</text>
</comment>
<comment type="caution">
    <text evidence="7">The sequence shown here is derived from an EMBL/GenBank/DDBJ whole genome shotgun (WGS) entry which is preliminary data.</text>
</comment>
<protein>
    <recommendedName>
        <fullName evidence="5">Ribosome biogenesis regulatory protein</fullName>
    </recommendedName>
</protein>
<dbReference type="AlphaFoldDB" id="A0AAV2TV57"/>
<dbReference type="GO" id="GO:0042254">
    <property type="term" value="P:ribosome biogenesis"/>
    <property type="evidence" value="ECO:0007669"/>
    <property type="project" value="UniProtKB-KW"/>
</dbReference>
<name>A0AAV2TV57_CALDB</name>
<evidence type="ECO:0000256" key="2">
    <source>
        <dbReference type="ARBA" id="ARBA00010077"/>
    </source>
</evidence>
<evidence type="ECO:0000256" key="1">
    <source>
        <dbReference type="ARBA" id="ARBA00004123"/>
    </source>
</evidence>
<dbReference type="InterPro" id="IPR007023">
    <property type="entry name" value="Ribosom_reg"/>
</dbReference>
<feature type="region of interest" description="Disordered" evidence="6">
    <location>
        <begin position="221"/>
        <end position="278"/>
    </location>
</feature>
<feature type="compositionally biased region" description="Basic residues" evidence="6">
    <location>
        <begin position="245"/>
        <end position="272"/>
    </location>
</feature>
<reference evidence="7" key="1">
    <citation type="submission" date="2024-06" db="EMBL/GenBank/DDBJ databases">
        <authorList>
            <person name="Liu X."/>
            <person name="Lenzi L."/>
            <person name="Haldenby T S."/>
            <person name="Uol C."/>
        </authorList>
    </citation>
    <scope>NUCLEOTIDE SEQUENCE</scope>
</reference>